<dbReference type="Proteomes" id="UP000439917">
    <property type="component" value="Unassembled WGS sequence"/>
</dbReference>
<keyword evidence="1" id="KW-0067">ATP-binding</keyword>
<gene>
    <name evidence="1" type="ORF">FZI38_15745</name>
</gene>
<dbReference type="AlphaFoldDB" id="A0AAN6AVT7"/>
<accession>A0AAN6AVT7</accession>
<dbReference type="EMBL" id="WAGF01000015">
    <property type="protein sequence ID" value="KAB0876848.1"/>
    <property type="molecule type" value="Genomic_DNA"/>
</dbReference>
<name>A0AAN6AVT7_CROSK</name>
<proteinExistence type="predicted"/>
<protein>
    <submittedName>
        <fullName evidence="1">ABC transporter ATP-binding protein</fullName>
    </submittedName>
</protein>
<evidence type="ECO:0000313" key="1">
    <source>
        <dbReference type="EMBL" id="KAB0876848.1"/>
    </source>
</evidence>
<comment type="caution">
    <text evidence="1">The sequence shown here is derived from an EMBL/GenBank/DDBJ whole genome shotgun (WGS) entry which is preliminary data.</text>
</comment>
<sequence>MASGRLADRGVSRAAFPEISWCFLKNRQALRVLASKI</sequence>
<reference evidence="1 2" key="1">
    <citation type="submission" date="2019-09" db="EMBL/GenBank/DDBJ databases">
        <title>Prevalence, distribution, and phylogeny of type two toxin-antitoxin genes possessed by Cronobacter species where C. sakazakii homologs follow sequence type lineages.</title>
        <authorList>
            <person name="Finkelstein S."/>
            <person name="Negrete F."/>
            <person name="Jang H."/>
            <person name="Gopinath G.R."/>
            <person name="Tall B.D."/>
        </authorList>
    </citation>
    <scope>NUCLEOTIDE SEQUENCE [LARGE SCALE GENOMIC DNA]</scope>
    <source>
        <strain evidence="1 2">MOD1_Comp4</strain>
    </source>
</reference>
<evidence type="ECO:0000313" key="2">
    <source>
        <dbReference type="Proteomes" id="UP000439917"/>
    </source>
</evidence>
<organism evidence="1 2">
    <name type="scientific">Cronobacter sakazakii</name>
    <name type="common">Enterobacter sakazakii</name>
    <dbReference type="NCBI Taxonomy" id="28141"/>
    <lineage>
        <taxon>Bacteria</taxon>
        <taxon>Pseudomonadati</taxon>
        <taxon>Pseudomonadota</taxon>
        <taxon>Gammaproteobacteria</taxon>
        <taxon>Enterobacterales</taxon>
        <taxon>Enterobacteriaceae</taxon>
        <taxon>Cronobacter</taxon>
    </lineage>
</organism>
<dbReference type="GO" id="GO:0005524">
    <property type="term" value="F:ATP binding"/>
    <property type="evidence" value="ECO:0007669"/>
    <property type="project" value="UniProtKB-KW"/>
</dbReference>
<keyword evidence="1" id="KW-0547">Nucleotide-binding</keyword>